<dbReference type="SUPFAM" id="SSF48371">
    <property type="entry name" value="ARM repeat"/>
    <property type="match status" value="1"/>
</dbReference>
<dbReference type="GO" id="GO:0005737">
    <property type="term" value="C:cytoplasm"/>
    <property type="evidence" value="ECO:0007669"/>
    <property type="project" value="TreeGrafter"/>
</dbReference>
<dbReference type="InterPro" id="IPR011989">
    <property type="entry name" value="ARM-like"/>
</dbReference>
<accession>A0AAW2I6N0</accession>
<dbReference type="GO" id="GO:0006606">
    <property type="term" value="P:protein import into nucleus"/>
    <property type="evidence" value="ECO:0007669"/>
    <property type="project" value="TreeGrafter"/>
</dbReference>
<dbReference type="EMBL" id="JARGDH010000002">
    <property type="protein sequence ID" value="KAL0277772.1"/>
    <property type="molecule type" value="Genomic_DNA"/>
</dbReference>
<dbReference type="AlphaFoldDB" id="A0AAW2I6N0"/>
<name>A0AAW2I6N0_9NEOP</name>
<dbReference type="Pfam" id="PF24139">
    <property type="entry name" value="TPR_TNPO3_IPO13_4th"/>
    <property type="match status" value="1"/>
</dbReference>
<evidence type="ECO:0000259" key="9">
    <source>
        <dbReference type="SMART" id="SM00913"/>
    </source>
</evidence>
<dbReference type="Pfam" id="PF18773">
    <property type="entry name" value="Importin_rep"/>
    <property type="match status" value="1"/>
</dbReference>
<evidence type="ECO:0000256" key="4">
    <source>
        <dbReference type="ARBA" id="ARBA00016020"/>
    </source>
</evidence>
<dbReference type="Gene3D" id="1.25.10.10">
    <property type="entry name" value="Leucine-rich Repeat Variant"/>
    <property type="match status" value="1"/>
</dbReference>
<protein>
    <recommendedName>
        <fullName evidence="4">Importin-13</fullName>
    </recommendedName>
</protein>
<dbReference type="InterPro" id="IPR040709">
    <property type="entry name" value="Importin_rep_1"/>
</dbReference>
<evidence type="ECO:0000313" key="10">
    <source>
        <dbReference type="EMBL" id="KAL0277772.1"/>
    </source>
</evidence>
<dbReference type="InterPro" id="IPR040520">
    <property type="entry name" value="Importin_rep_3"/>
</dbReference>
<evidence type="ECO:0000256" key="3">
    <source>
        <dbReference type="ARBA" id="ARBA00011422"/>
    </source>
</evidence>
<dbReference type="InterPro" id="IPR013598">
    <property type="entry name" value="Exportin-1/Importin-b-like"/>
</dbReference>
<keyword evidence="7" id="KW-0653">Protein transport</keyword>
<keyword evidence="6" id="KW-0677">Repeat</keyword>
<keyword evidence="5" id="KW-0813">Transport</keyword>
<proteinExistence type="inferred from homology"/>
<comment type="subunit">
    <text evidence="3">Interacts with UBC9, RAN, RBM8A, eIF-1A and PAX6.</text>
</comment>
<dbReference type="Pfam" id="PF08389">
    <property type="entry name" value="Xpo1"/>
    <property type="match status" value="1"/>
</dbReference>
<gene>
    <name evidence="10" type="ORF">PYX00_004941</name>
</gene>
<sequence length="964" mass="109200">MGKGFSFYFLKEVQSFYVMEFTAENLESVVCQFYQNDSVLQAQAHQWLTEANVSPQAWNFVWDLLQPQKPTEVKFFGATTLYTKIEKSLSELNPEQIVALKERLLSSVITSSAGPKMVLNKLCSCLSVYLLQTCPGKWSDALPELLVTFTPENLPQIPADAAIWVLLELLTVLPKELSFIHLPQNQRGLIRHHLTENSVAVLNLLEKIISNHNDHEIILEAVGCVSSWMDIGVQLTECQNLINILISLVFNAHKHHTSICEKALDALGRLVSQPDTCKYPTYVLDFLTKILPLREIIVRELMSPEPDQDLINEVYSLFISFGETHTQLCLDWIKQDGMPRQQVMALVTCLLHCSGATGCYPTDETHSRLAFGFWYILQDLICNSKVEDYELYIKLLGPIYKELLEVLMVKAQLPDPKLNLSQDDLESFRCYRQDIGDTLTCCYTILRVTTISLIKSRFEKVNVEESSWRELEACLFILCSIAEHVHLHEDHFLPALFQFIGNLPFQRLNPKVLATALDTIGAYAEWISQHSTILEHILPLITLGLNAPETAPNATMALKDLTRYCQCAIKPYAGFILDACQKALHGGRLKLNESTRLMYSVGRILSILPLDVIMQYLDVILSPYLDQLNSLSMEQPSAQVKNNILLCLKMIGTLSGTLDIRPDPYSENVSPSSDPQPVLLILHKLLPVIKLIFNAWPTDSHVTQSIFSALKYAVTTLLEESKPVMTDILDLILTTYRVHPQPTALDLTRQFCLLFGQNEEYEPMMQSLTNELCTVTVTTLSSSPNISDHTELIESLFTFLSHIIKKVPKLFIYLDAASLLQCATFSLGIAEVPTVKAATSFIVNLITQSRELASLSNVVNMYGEQLVLKIISCIAGEASRWNIDPLADILLALNKKYCDNHSRWLHHAVNENLCRRTTPQQREHFIKMVLKERVNKRRLQDTVKEFSQICRGCVLYDVQNTPFF</sequence>
<reference evidence="10" key="1">
    <citation type="journal article" date="2024" name="Gigascience">
        <title>Chromosome-level genome of the poultry shaft louse Menopon gallinae provides insight into the host-switching and adaptive evolution of parasitic lice.</title>
        <authorList>
            <person name="Xu Y."/>
            <person name="Ma L."/>
            <person name="Liu S."/>
            <person name="Liang Y."/>
            <person name="Liu Q."/>
            <person name="He Z."/>
            <person name="Tian L."/>
            <person name="Duan Y."/>
            <person name="Cai W."/>
            <person name="Li H."/>
            <person name="Song F."/>
        </authorList>
    </citation>
    <scope>NUCLEOTIDE SEQUENCE</scope>
    <source>
        <strain evidence="10">Cailab_2023a</strain>
    </source>
</reference>
<dbReference type="InterPro" id="IPR051345">
    <property type="entry name" value="Importin_beta-like_NTR"/>
</dbReference>
<evidence type="ECO:0000256" key="2">
    <source>
        <dbReference type="ARBA" id="ARBA00007991"/>
    </source>
</evidence>
<dbReference type="GO" id="GO:0005634">
    <property type="term" value="C:nucleus"/>
    <property type="evidence" value="ECO:0007669"/>
    <property type="project" value="UniProtKB-SubCell"/>
</dbReference>
<organism evidence="10">
    <name type="scientific">Menopon gallinae</name>
    <name type="common">poultry shaft louse</name>
    <dbReference type="NCBI Taxonomy" id="328185"/>
    <lineage>
        <taxon>Eukaryota</taxon>
        <taxon>Metazoa</taxon>
        <taxon>Ecdysozoa</taxon>
        <taxon>Arthropoda</taxon>
        <taxon>Hexapoda</taxon>
        <taxon>Insecta</taxon>
        <taxon>Pterygota</taxon>
        <taxon>Neoptera</taxon>
        <taxon>Paraneoptera</taxon>
        <taxon>Psocodea</taxon>
        <taxon>Troctomorpha</taxon>
        <taxon>Phthiraptera</taxon>
        <taxon>Amblycera</taxon>
        <taxon>Menoponidae</taxon>
        <taxon>Menopon</taxon>
    </lineage>
</organism>
<evidence type="ECO:0000256" key="8">
    <source>
        <dbReference type="ARBA" id="ARBA00023242"/>
    </source>
</evidence>
<dbReference type="InterPro" id="IPR057942">
    <property type="entry name" value="TPR_TNPO3_IPO13_3rd"/>
</dbReference>
<evidence type="ECO:0000256" key="1">
    <source>
        <dbReference type="ARBA" id="ARBA00004123"/>
    </source>
</evidence>
<evidence type="ECO:0000256" key="7">
    <source>
        <dbReference type="ARBA" id="ARBA00022927"/>
    </source>
</evidence>
<comment type="caution">
    <text evidence="10">The sequence shown here is derived from an EMBL/GenBank/DDBJ whole genome shotgun (WGS) entry which is preliminary data.</text>
</comment>
<evidence type="ECO:0000256" key="6">
    <source>
        <dbReference type="ARBA" id="ARBA00022737"/>
    </source>
</evidence>
<comment type="similarity">
    <text evidence="2">Belongs to the importin beta family.</text>
</comment>
<dbReference type="PANTHER" id="PTHR12363:SF33">
    <property type="entry name" value="IMPORTIN-13"/>
    <property type="match status" value="1"/>
</dbReference>
<dbReference type="InterPro" id="IPR058537">
    <property type="entry name" value="TPR_TNPO3_IPO13_4th"/>
</dbReference>
<dbReference type="Pfam" id="PF18806">
    <property type="entry name" value="Importin_rep_3"/>
    <property type="match status" value="1"/>
</dbReference>
<dbReference type="SMART" id="SM00913">
    <property type="entry name" value="IBN_N"/>
    <property type="match status" value="1"/>
</dbReference>
<dbReference type="Pfam" id="PF03810">
    <property type="entry name" value="IBN_N"/>
    <property type="match status" value="1"/>
</dbReference>
<comment type="subcellular location">
    <subcellularLocation>
        <location evidence="1">Nucleus</location>
    </subcellularLocation>
</comment>
<dbReference type="GO" id="GO:0031267">
    <property type="term" value="F:small GTPase binding"/>
    <property type="evidence" value="ECO:0007669"/>
    <property type="project" value="InterPro"/>
</dbReference>
<dbReference type="Pfam" id="PF24140">
    <property type="entry name" value="TPR_TNPO3_IPO13_3rd"/>
    <property type="match status" value="1"/>
</dbReference>
<evidence type="ECO:0000256" key="5">
    <source>
        <dbReference type="ARBA" id="ARBA00022448"/>
    </source>
</evidence>
<dbReference type="PANTHER" id="PTHR12363">
    <property type="entry name" value="TRANSPORTIN 3 AND IMPORTIN 13"/>
    <property type="match status" value="1"/>
</dbReference>
<feature type="domain" description="Importin N-terminal" evidence="9">
    <location>
        <begin position="44"/>
        <end position="110"/>
    </location>
</feature>
<dbReference type="InterPro" id="IPR001494">
    <property type="entry name" value="Importin-beta_N"/>
</dbReference>
<keyword evidence="8" id="KW-0539">Nucleus</keyword>
<dbReference type="InterPro" id="IPR016024">
    <property type="entry name" value="ARM-type_fold"/>
</dbReference>